<reference evidence="2 3" key="1">
    <citation type="submission" date="2020-08" db="EMBL/GenBank/DDBJ databases">
        <title>Genomic Encyclopedia of Type Strains, Phase IV (KMG-IV): sequencing the most valuable type-strain genomes for metagenomic binning, comparative biology and taxonomic classification.</title>
        <authorList>
            <person name="Goeker M."/>
        </authorList>
    </citation>
    <scope>NUCLEOTIDE SEQUENCE [LARGE SCALE GENOMIC DNA]</scope>
    <source>
        <strain evidence="2 3">DSM 4737</strain>
    </source>
</reference>
<sequence length="114" mass="12712">MALFALLFSKGLSGPAQAIFGGYLVFWFAFAVKQWPTSRIRHDISYGLYLYGWVVGSILIWMNPAGNPWIIGFLTLAGSVACGYLSWVLVEGPAMDRAKKWLANRQERLALKLA</sequence>
<accession>A0A7W9FGD1</accession>
<dbReference type="Proteomes" id="UP000545037">
    <property type="component" value="Unassembled WGS sequence"/>
</dbReference>
<feature type="transmembrane region" description="Helical" evidence="1">
    <location>
        <begin position="69"/>
        <end position="90"/>
    </location>
</feature>
<keyword evidence="1" id="KW-1133">Transmembrane helix</keyword>
<keyword evidence="1" id="KW-0472">Membrane</keyword>
<feature type="transmembrane region" description="Helical" evidence="1">
    <location>
        <begin position="12"/>
        <end position="32"/>
    </location>
</feature>
<evidence type="ECO:0000313" key="2">
    <source>
        <dbReference type="EMBL" id="MBB5746324.1"/>
    </source>
</evidence>
<organism evidence="2 3">
    <name type="scientific">Brevundimonas variabilis</name>
    <dbReference type="NCBI Taxonomy" id="74312"/>
    <lineage>
        <taxon>Bacteria</taxon>
        <taxon>Pseudomonadati</taxon>
        <taxon>Pseudomonadota</taxon>
        <taxon>Alphaproteobacteria</taxon>
        <taxon>Caulobacterales</taxon>
        <taxon>Caulobacteraceae</taxon>
        <taxon>Brevundimonas</taxon>
    </lineage>
</organism>
<keyword evidence="3" id="KW-1185">Reference proteome</keyword>
<dbReference type="AlphaFoldDB" id="A0A7W9FGD1"/>
<protein>
    <submittedName>
        <fullName evidence="2">Peptidoglycan/LPS O-acetylase OafA/YrhL</fullName>
    </submittedName>
</protein>
<dbReference type="RefSeq" id="WP_183213305.1">
    <property type="nucleotide sequence ID" value="NZ_JACHOR010000003.1"/>
</dbReference>
<feature type="transmembrane region" description="Helical" evidence="1">
    <location>
        <begin position="44"/>
        <end position="63"/>
    </location>
</feature>
<evidence type="ECO:0000313" key="3">
    <source>
        <dbReference type="Proteomes" id="UP000545037"/>
    </source>
</evidence>
<proteinExistence type="predicted"/>
<comment type="caution">
    <text evidence="2">The sequence shown here is derived from an EMBL/GenBank/DDBJ whole genome shotgun (WGS) entry which is preliminary data.</text>
</comment>
<evidence type="ECO:0000256" key="1">
    <source>
        <dbReference type="SAM" id="Phobius"/>
    </source>
</evidence>
<name>A0A7W9FGD1_9CAUL</name>
<dbReference type="EMBL" id="JACHOR010000003">
    <property type="protein sequence ID" value="MBB5746324.1"/>
    <property type="molecule type" value="Genomic_DNA"/>
</dbReference>
<gene>
    <name evidence="2" type="ORF">GGR13_001928</name>
</gene>
<keyword evidence="1" id="KW-0812">Transmembrane</keyword>